<keyword evidence="3 6" id="KW-0238">DNA-binding</keyword>
<dbReference type="Pfam" id="PF13356">
    <property type="entry name" value="Arm-DNA-bind_3"/>
    <property type="match status" value="1"/>
</dbReference>
<protein>
    <submittedName>
        <fullName evidence="6">Arm DNA-binding domain-containing protein</fullName>
    </submittedName>
</protein>
<accession>A0ABU1H9I1</accession>
<feature type="domain" description="Integrase DNA-binding" evidence="5">
    <location>
        <begin position="7"/>
        <end position="92"/>
    </location>
</feature>
<dbReference type="Gene3D" id="1.10.150.130">
    <property type="match status" value="1"/>
</dbReference>
<dbReference type="Proteomes" id="UP001254564">
    <property type="component" value="Unassembled WGS sequence"/>
</dbReference>
<reference evidence="6 7" key="1">
    <citation type="submission" date="2023-04" db="EMBL/GenBank/DDBJ databases">
        <title>A long-awaited taxogenomic arrangement of the family Halomonadaceae.</title>
        <authorList>
            <person name="De La Haba R."/>
            <person name="Chuvochina M."/>
            <person name="Wittouck S."/>
            <person name="Arahal D.R."/>
            <person name="Sanchez-Porro C."/>
            <person name="Hugenholtz P."/>
            <person name="Ventosa A."/>
        </authorList>
    </citation>
    <scope>NUCLEOTIDE SEQUENCE [LARGE SCALE GENOMIC DNA]</scope>
    <source>
        <strain evidence="6 7">DSM 21020</strain>
    </source>
</reference>
<dbReference type="RefSeq" id="WP_309657189.1">
    <property type="nucleotide sequence ID" value="NZ_JARWAN010000035.1"/>
</dbReference>
<dbReference type="InterPro" id="IPR038488">
    <property type="entry name" value="Integrase_DNA-bd_sf"/>
</dbReference>
<keyword evidence="7" id="KW-1185">Reference proteome</keyword>
<evidence type="ECO:0000256" key="4">
    <source>
        <dbReference type="ARBA" id="ARBA00023172"/>
    </source>
</evidence>
<organism evidence="6 7">
    <name type="scientific">Vreelandella vilamensis</name>
    <dbReference type="NCBI Taxonomy" id="531309"/>
    <lineage>
        <taxon>Bacteria</taxon>
        <taxon>Pseudomonadati</taxon>
        <taxon>Pseudomonadota</taxon>
        <taxon>Gammaproteobacteria</taxon>
        <taxon>Oceanospirillales</taxon>
        <taxon>Halomonadaceae</taxon>
        <taxon>Vreelandella</taxon>
    </lineage>
</organism>
<dbReference type="InterPro" id="IPR025166">
    <property type="entry name" value="Integrase_DNA_bind_dom"/>
</dbReference>
<sequence>MTDKQKLTAAVLKQLAVDLSPGTKVWDSDLAGYHVLAGKRGLAFRLYYRTKTGKQRVLTLGQYGILTAHQARTNAVEALAIVAQGGDPRAVLEEARAEAQRQQQSLRAYLEGPYTAFQNRRKDGKGTLRRIEKDFSDWLDKPMGSLSRSDVERWQAKEEAAEKPRAFQTLKRSYDALQALLTHAAERNIIPVHPLKGVKLQKPALTGEELAEQGAERRFLEPEEVKALFAGLEAYQEEKRVQRRSSRVHGKVYLPDLDHVAYVDHVKPWILTMFYTGFRPGDLFGLQWEHV</sequence>
<dbReference type="InterPro" id="IPR010998">
    <property type="entry name" value="Integrase_recombinase_N"/>
</dbReference>
<dbReference type="PANTHER" id="PTHR30629">
    <property type="entry name" value="PROPHAGE INTEGRASE"/>
    <property type="match status" value="1"/>
</dbReference>
<dbReference type="InterPro" id="IPR050808">
    <property type="entry name" value="Phage_Integrase"/>
</dbReference>
<dbReference type="InterPro" id="IPR013762">
    <property type="entry name" value="Integrase-like_cat_sf"/>
</dbReference>
<evidence type="ECO:0000259" key="5">
    <source>
        <dbReference type="Pfam" id="PF13356"/>
    </source>
</evidence>
<evidence type="ECO:0000256" key="1">
    <source>
        <dbReference type="ARBA" id="ARBA00008857"/>
    </source>
</evidence>
<name>A0ABU1H9I1_9GAMM</name>
<dbReference type="Gene3D" id="1.10.443.10">
    <property type="entry name" value="Intergrase catalytic core"/>
    <property type="match status" value="1"/>
</dbReference>
<keyword evidence="4" id="KW-0233">DNA recombination</keyword>
<dbReference type="InterPro" id="IPR011010">
    <property type="entry name" value="DNA_brk_join_enz"/>
</dbReference>
<dbReference type="PANTHER" id="PTHR30629:SF2">
    <property type="entry name" value="PROPHAGE INTEGRASE INTS-RELATED"/>
    <property type="match status" value="1"/>
</dbReference>
<proteinExistence type="inferred from homology"/>
<gene>
    <name evidence="6" type="ORF">QC823_15190</name>
</gene>
<dbReference type="Gene3D" id="3.30.160.390">
    <property type="entry name" value="Integrase, DNA-binding domain"/>
    <property type="match status" value="1"/>
</dbReference>
<evidence type="ECO:0000256" key="3">
    <source>
        <dbReference type="ARBA" id="ARBA00023125"/>
    </source>
</evidence>
<feature type="non-terminal residue" evidence="6">
    <location>
        <position position="291"/>
    </location>
</feature>
<comment type="caution">
    <text evidence="6">The sequence shown here is derived from an EMBL/GenBank/DDBJ whole genome shotgun (WGS) entry which is preliminary data.</text>
</comment>
<dbReference type="EMBL" id="JARWAN010000035">
    <property type="protein sequence ID" value="MDR5900312.1"/>
    <property type="molecule type" value="Genomic_DNA"/>
</dbReference>
<dbReference type="GO" id="GO:0003677">
    <property type="term" value="F:DNA binding"/>
    <property type="evidence" value="ECO:0007669"/>
    <property type="project" value="UniProtKB-KW"/>
</dbReference>
<evidence type="ECO:0000256" key="2">
    <source>
        <dbReference type="ARBA" id="ARBA00022908"/>
    </source>
</evidence>
<comment type="similarity">
    <text evidence="1">Belongs to the 'phage' integrase family.</text>
</comment>
<dbReference type="SUPFAM" id="SSF56349">
    <property type="entry name" value="DNA breaking-rejoining enzymes"/>
    <property type="match status" value="1"/>
</dbReference>
<keyword evidence="2" id="KW-0229">DNA integration</keyword>
<evidence type="ECO:0000313" key="7">
    <source>
        <dbReference type="Proteomes" id="UP001254564"/>
    </source>
</evidence>
<evidence type="ECO:0000313" key="6">
    <source>
        <dbReference type="EMBL" id="MDR5900312.1"/>
    </source>
</evidence>